<dbReference type="PROSITE" id="PS51782">
    <property type="entry name" value="LYSM"/>
    <property type="match status" value="1"/>
</dbReference>
<dbReference type="Proteomes" id="UP000321306">
    <property type="component" value="Unassembled WGS sequence"/>
</dbReference>
<dbReference type="GO" id="GO:0004222">
    <property type="term" value="F:metalloendopeptidase activity"/>
    <property type="evidence" value="ECO:0007669"/>
    <property type="project" value="TreeGrafter"/>
</dbReference>
<evidence type="ECO:0000313" key="4">
    <source>
        <dbReference type="Proteomes" id="UP000321306"/>
    </source>
</evidence>
<dbReference type="Gene3D" id="3.10.350.10">
    <property type="entry name" value="LysM domain"/>
    <property type="match status" value="1"/>
</dbReference>
<protein>
    <recommendedName>
        <fullName evidence="2">LysM domain-containing protein</fullName>
    </recommendedName>
</protein>
<dbReference type="Pfam" id="PF01551">
    <property type="entry name" value="Peptidase_M23"/>
    <property type="match status" value="1"/>
</dbReference>
<organism evidence="3 4">
    <name type="scientific">Deinococcus cellulosilyticus (strain DSM 18568 / NBRC 106333 / KACC 11606 / 5516J-15)</name>
    <dbReference type="NCBI Taxonomy" id="1223518"/>
    <lineage>
        <taxon>Bacteria</taxon>
        <taxon>Thermotogati</taxon>
        <taxon>Deinococcota</taxon>
        <taxon>Deinococci</taxon>
        <taxon>Deinococcales</taxon>
        <taxon>Deinococcaceae</taxon>
        <taxon>Deinococcus</taxon>
    </lineage>
</organism>
<evidence type="ECO:0000256" key="1">
    <source>
        <dbReference type="SAM" id="SignalP"/>
    </source>
</evidence>
<dbReference type="InterPro" id="IPR018392">
    <property type="entry name" value="LysM"/>
</dbReference>
<accession>A0A511MYA7</accession>
<dbReference type="RefSeq" id="WP_186815862.1">
    <property type="nucleotide sequence ID" value="NZ_BJXB01000004.1"/>
</dbReference>
<reference evidence="3 4" key="1">
    <citation type="submission" date="2019-07" db="EMBL/GenBank/DDBJ databases">
        <title>Whole genome shotgun sequence of Deinococcus cellulosilyticus NBRC 106333.</title>
        <authorList>
            <person name="Hosoyama A."/>
            <person name="Uohara A."/>
            <person name="Ohji S."/>
            <person name="Ichikawa N."/>
        </authorList>
    </citation>
    <scope>NUCLEOTIDE SEQUENCE [LARGE SCALE GENOMIC DNA]</scope>
    <source>
        <strain evidence="3 4">NBRC 106333</strain>
    </source>
</reference>
<comment type="caution">
    <text evidence="3">The sequence shown here is derived from an EMBL/GenBank/DDBJ whole genome shotgun (WGS) entry which is preliminary data.</text>
</comment>
<dbReference type="SMART" id="SM00257">
    <property type="entry name" value="LysM"/>
    <property type="match status" value="1"/>
</dbReference>
<dbReference type="Gene3D" id="2.70.70.10">
    <property type="entry name" value="Glucose Permease (Domain IIA)"/>
    <property type="match status" value="1"/>
</dbReference>
<proteinExistence type="predicted"/>
<dbReference type="AlphaFoldDB" id="A0A511MYA7"/>
<dbReference type="Pfam" id="PF01476">
    <property type="entry name" value="LysM"/>
    <property type="match status" value="1"/>
</dbReference>
<dbReference type="InterPro" id="IPR050570">
    <property type="entry name" value="Cell_wall_metabolism_enzyme"/>
</dbReference>
<gene>
    <name evidence="3" type="ORF">DC3_12090</name>
</gene>
<sequence>MKPTLFLIVTSLLLTQALAQQTYTVKQGDTLSRISQKLGVSLEALQTVNPQLSSPHSLKMGQVLKLPTRTSRSNTAKATVKKASFDQRSWTWPAQGRMVSGFGYRKMVVAGTNWHPAIDIMGKTGSPILAARPGTVTEARWDATGYGYMVLIDHGDGLKTRYSHNSKLLVTPGQQVQQGQTIALMGQTGFATVPHLDFRVYVSGKEINPMTLY</sequence>
<dbReference type="InterPro" id="IPR011055">
    <property type="entry name" value="Dup_hybrid_motif"/>
</dbReference>
<dbReference type="PANTHER" id="PTHR21666">
    <property type="entry name" value="PEPTIDASE-RELATED"/>
    <property type="match status" value="1"/>
</dbReference>
<feature type="domain" description="LysM" evidence="2">
    <location>
        <begin position="21"/>
        <end position="66"/>
    </location>
</feature>
<evidence type="ECO:0000313" key="3">
    <source>
        <dbReference type="EMBL" id="GEM45574.1"/>
    </source>
</evidence>
<dbReference type="CDD" id="cd12797">
    <property type="entry name" value="M23_peptidase"/>
    <property type="match status" value="1"/>
</dbReference>
<feature type="chain" id="PRO_5021739767" description="LysM domain-containing protein" evidence="1">
    <location>
        <begin position="20"/>
        <end position="213"/>
    </location>
</feature>
<feature type="signal peptide" evidence="1">
    <location>
        <begin position="1"/>
        <end position="19"/>
    </location>
</feature>
<evidence type="ECO:0000259" key="2">
    <source>
        <dbReference type="PROSITE" id="PS51782"/>
    </source>
</evidence>
<dbReference type="SUPFAM" id="SSF51261">
    <property type="entry name" value="Duplicated hybrid motif"/>
    <property type="match status" value="1"/>
</dbReference>
<dbReference type="PANTHER" id="PTHR21666:SF270">
    <property type="entry name" value="MUREIN HYDROLASE ACTIVATOR ENVC"/>
    <property type="match status" value="1"/>
</dbReference>
<dbReference type="InterPro" id="IPR036779">
    <property type="entry name" value="LysM_dom_sf"/>
</dbReference>
<name>A0A511MYA7_DEIC1</name>
<dbReference type="EMBL" id="BJXB01000004">
    <property type="protein sequence ID" value="GEM45574.1"/>
    <property type="molecule type" value="Genomic_DNA"/>
</dbReference>
<dbReference type="InterPro" id="IPR016047">
    <property type="entry name" value="M23ase_b-sheet_dom"/>
</dbReference>
<keyword evidence="1" id="KW-0732">Signal</keyword>
<keyword evidence="4" id="KW-1185">Reference proteome</keyword>
<dbReference type="CDD" id="cd00118">
    <property type="entry name" value="LysM"/>
    <property type="match status" value="1"/>
</dbReference>